<evidence type="ECO:0000256" key="11">
    <source>
        <dbReference type="ARBA" id="ARBA00022837"/>
    </source>
</evidence>
<dbReference type="STRING" id="2018661.A0A2A2JNM5"/>
<evidence type="ECO:0000256" key="2">
    <source>
        <dbReference type="ARBA" id="ARBA00004236"/>
    </source>
</evidence>
<keyword evidence="17" id="KW-0175">Coiled coil</keyword>
<evidence type="ECO:0000256" key="10">
    <source>
        <dbReference type="ARBA" id="ARBA00022737"/>
    </source>
</evidence>
<evidence type="ECO:0000256" key="13">
    <source>
        <dbReference type="ARBA" id="ARBA00023136"/>
    </source>
</evidence>
<keyword evidence="14" id="KW-0539">Nucleus</keyword>
<evidence type="ECO:0000256" key="12">
    <source>
        <dbReference type="ARBA" id="ARBA00022927"/>
    </source>
</evidence>
<dbReference type="EMBL" id="LIAE01010318">
    <property type="protein sequence ID" value="PAV63290.1"/>
    <property type="molecule type" value="Genomic_DNA"/>
</dbReference>
<comment type="similarity">
    <text evidence="16">Belongs to the calcineurin regulatory subunit family. CHP subfamily.</text>
</comment>
<dbReference type="SUPFAM" id="SSF47473">
    <property type="entry name" value="EF-hand"/>
    <property type="match status" value="1"/>
</dbReference>
<evidence type="ECO:0000256" key="4">
    <source>
        <dbReference type="ARBA" id="ARBA00022448"/>
    </source>
</evidence>
<dbReference type="PANTHER" id="PTHR46002">
    <property type="entry name" value="EG:114D9.1 PROTEIN-RELATED"/>
    <property type="match status" value="1"/>
</dbReference>
<keyword evidence="8" id="KW-0519">Myristate</keyword>
<dbReference type="Gene3D" id="1.10.238.10">
    <property type="entry name" value="EF-hand"/>
    <property type="match status" value="1"/>
</dbReference>
<dbReference type="GO" id="GO:0015031">
    <property type="term" value="P:protein transport"/>
    <property type="evidence" value="ECO:0007669"/>
    <property type="project" value="UniProtKB-KW"/>
</dbReference>
<dbReference type="InterPro" id="IPR051875">
    <property type="entry name" value="Calcineurin_B_homologous"/>
</dbReference>
<evidence type="ECO:0000256" key="8">
    <source>
        <dbReference type="ARBA" id="ARBA00022707"/>
    </source>
</evidence>
<keyword evidence="9" id="KW-0479">Metal-binding</keyword>
<comment type="subcellular location">
    <subcellularLocation>
        <location evidence="2">Cell membrane</location>
    </subcellularLocation>
    <subcellularLocation>
        <location evidence="3">Cytoplasm</location>
    </subcellularLocation>
    <subcellularLocation>
        <location evidence="1">Nucleus</location>
    </subcellularLocation>
</comment>
<evidence type="ECO:0000256" key="6">
    <source>
        <dbReference type="ARBA" id="ARBA00022490"/>
    </source>
</evidence>
<evidence type="ECO:0000256" key="17">
    <source>
        <dbReference type="SAM" id="Coils"/>
    </source>
</evidence>
<keyword evidence="4" id="KW-0813">Transport</keyword>
<evidence type="ECO:0000256" key="3">
    <source>
        <dbReference type="ARBA" id="ARBA00004496"/>
    </source>
</evidence>
<dbReference type="GO" id="GO:0005886">
    <property type="term" value="C:plasma membrane"/>
    <property type="evidence" value="ECO:0007669"/>
    <property type="project" value="UniProtKB-SubCell"/>
</dbReference>
<evidence type="ECO:0000259" key="18">
    <source>
        <dbReference type="PROSITE" id="PS50222"/>
    </source>
</evidence>
<dbReference type="GO" id="GO:0005737">
    <property type="term" value="C:cytoplasm"/>
    <property type="evidence" value="ECO:0007669"/>
    <property type="project" value="UniProtKB-SubCell"/>
</dbReference>
<sequence length="213" mass="24959">MGNNNSNVLTKEQAKSIADETGFSKAQVFHFYARFKQIDKNGKNWLSRSDFHSQPELSENMISDRIVNAMFGTKDRMEFVDFVRLLATFKPTNKKNEEHLKKSKLKLLFSIYDTEMTGVISKKDMLNLIEDMTDDCENATSEVKGLKINKEVYQDAIFEDILLPWTQTTFRQRFWTYQRDSPLAHKAKFMQQWYHANMPNFIDSSQRPPIPPI</sequence>
<dbReference type="AlphaFoldDB" id="A0A2A2JNM5"/>
<dbReference type="Proteomes" id="UP000218231">
    <property type="component" value="Unassembled WGS sequence"/>
</dbReference>
<evidence type="ECO:0000256" key="15">
    <source>
        <dbReference type="ARBA" id="ARBA00023288"/>
    </source>
</evidence>
<keyword evidence="5" id="KW-1003">Cell membrane</keyword>
<keyword evidence="10" id="KW-0677">Repeat</keyword>
<accession>A0A2A2JNM5</accession>
<protein>
    <recommendedName>
        <fullName evidence="18">EF-hand domain-containing protein</fullName>
    </recommendedName>
</protein>
<comment type="caution">
    <text evidence="19">The sequence shown here is derived from an EMBL/GenBank/DDBJ whole genome shotgun (WGS) entry which is preliminary data.</text>
</comment>
<evidence type="ECO:0000256" key="14">
    <source>
        <dbReference type="ARBA" id="ARBA00023242"/>
    </source>
</evidence>
<dbReference type="GO" id="GO:0005509">
    <property type="term" value="F:calcium ion binding"/>
    <property type="evidence" value="ECO:0007669"/>
    <property type="project" value="InterPro"/>
</dbReference>
<evidence type="ECO:0000256" key="9">
    <source>
        <dbReference type="ARBA" id="ARBA00022723"/>
    </source>
</evidence>
<keyword evidence="7" id="KW-0597">Phosphoprotein</keyword>
<evidence type="ECO:0000256" key="16">
    <source>
        <dbReference type="ARBA" id="ARBA00038164"/>
    </source>
</evidence>
<keyword evidence="11" id="KW-0106">Calcium</keyword>
<keyword evidence="13" id="KW-0472">Membrane</keyword>
<dbReference type="InterPro" id="IPR011992">
    <property type="entry name" value="EF-hand-dom_pair"/>
</dbReference>
<reference evidence="19 20" key="1">
    <citation type="journal article" date="2017" name="Curr. Biol.">
        <title>Genome architecture and evolution of a unichromosomal asexual nematode.</title>
        <authorList>
            <person name="Fradin H."/>
            <person name="Zegar C."/>
            <person name="Gutwein M."/>
            <person name="Lucas J."/>
            <person name="Kovtun M."/>
            <person name="Corcoran D."/>
            <person name="Baugh L.R."/>
            <person name="Kiontke K."/>
            <person name="Gunsalus K."/>
            <person name="Fitch D.H."/>
            <person name="Piano F."/>
        </authorList>
    </citation>
    <scope>NUCLEOTIDE SEQUENCE [LARGE SCALE GENOMIC DNA]</scope>
    <source>
        <strain evidence="19">PF1309</strain>
    </source>
</reference>
<organism evidence="19 20">
    <name type="scientific">Diploscapter pachys</name>
    <dbReference type="NCBI Taxonomy" id="2018661"/>
    <lineage>
        <taxon>Eukaryota</taxon>
        <taxon>Metazoa</taxon>
        <taxon>Ecdysozoa</taxon>
        <taxon>Nematoda</taxon>
        <taxon>Chromadorea</taxon>
        <taxon>Rhabditida</taxon>
        <taxon>Rhabditina</taxon>
        <taxon>Rhabditomorpha</taxon>
        <taxon>Rhabditoidea</taxon>
        <taxon>Rhabditidae</taxon>
        <taxon>Diploscapter</taxon>
    </lineage>
</organism>
<dbReference type="OrthoDB" id="7951431at2759"/>
<proteinExistence type="inferred from homology"/>
<evidence type="ECO:0000256" key="1">
    <source>
        <dbReference type="ARBA" id="ARBA00004123"/>
    </source>
</evidence>
<gene>
    <name evidence="19" type="ORF">WR25_02406</name>
</gene>
<dbReference type="GO" id="GO:0005634">
    <property type="term" value="C:nucleus"/>
    <property type="evidence" value="ECO:0007669"/>
    <property type="project" value="UniProtKB-SubCell"/>
</dbReference>
<evidence type="ECO:0000256" key="5">
    <source>
        <dbReference type="ARBA" id="ARBA00022475"/>
    </source>
</evidence>
<dbReference type="InterPro" id="IPR002048">
    <property type="entry name" value="EF_hand_dom"/>
</dbReference>
<feature type="coiled-coil region" evidence="17">
    <location>
        <begin position="122"/>
        <end position="156"/>
    </location>
</feature>
<keyword evidence="12" id="KW-0653">Protein transport</keyword>
<evidence type="ECO:0000313" key="20">
    <source>
        <dbReference type="Proteomes" id="UP000218231"/>
    </source>
</evidence>
<name>A0A2A2JNM5_9BILA</name>
<feature type="domain" description="EF-hand" evidence="18">
    <location>
        <begin position="100"/>
        <end position="135"/>
    </location>
</feature>
<keyword evidence="20" id="KW-1185">Reference proteome</keyword>
<keyword evidence="15" id="KW-0449">Lipoprotein</keyword>
<keyword evidence="6" id="KW-0963">Cytoplasm</keyword>
<dbReference type="PROSITE" id="PS50222">
    <property type="entry name" value="EF_HAND_2"/>
    <property type="match status" value="1"/>
</dbReference>
<evidence type="ECO:0000313" key="19">
    <source>
        <dbReference type="EMBL" id="PAV63290.1"/>
    </source>
</evidence>
<evidence type="ECO:0000256" key="7">
    <source>
        <dbReference type="ARBA" id="ARBA00022553"/>
    </source>
</evidence>